<gene>
    <name evidence="6" type="ORF">SAMN04489716_3476</name>
</gene>
<dbReference type="PIRSF" id="PIRSF002741">
    <property type="entry name" value="MppA"/>
    <property type="match status" value="1"/>
</dbReference>
<dbReference type="AlphaFoldDB" id="A0A1H1ZSM1"/>
<evidence type="ECO:0000256" key="2">
    <source>
        <dbReference type="ARBA" id="ARBA00005695"/>
    </source>
</evidence>
<evidence type="ECO:0000259" key="5">
    <source>
        <dbReference type="Pfam" id="PF00496"/>
    </source>
</evidence>
<comment type="subcellular location">
    <subcellularLocation>
        <location evidence="1">Cell envelope</location>
    </subcellularLocation>
</comment>
<dbReference type="Gene3D" id="3.90.76.10">
    <property type="entry name" value="Dipeptide-binding Protein, Domain 1"/>
    <property type="match status" value="1"/>
</dbReference>
<evidence type="ECO:0000313" key="6">
    <source>
        <dbReference type="EMBL" id="SDT36708.1"/>
    </source>
</evidence>
<dbReference type="SUPFAM" id="SSF53850">
    <property type="entry name" value="Periplasmic binding protein-like II"/>
    <property type="match status" value="1"/>
</dbReference>
<keyword evidence="3" id="KW-0813">Transport</keyword>
<dbReference type="STRING" id="113562.SAMN04489716_3476"/>
<accession>A0A1H1ZSM1</accession>
<dbReference type="GO" id="GO:0043190">
    <property type="term" value="C:ATP-binding cassette (ABC) transporter complex"/>
    <property type="evidence" value="ECO:0007669"/>
    <property type="project" value="InterPro"/>
</dbReference>
<dbReference type="InterPro" id="IPR000914">
    <property type="entry name" value="SBP_5_dom"/>
</dbReference>
<dbReference type="CDD" id="cd00995">
    <property type="entry name" value="PBP2_NikA_DppA_OppA_like"/>
    <property type="match status" value="1"/>
</dbReference>
<dbReference type="Proteomes" id="UP000198688">
    <property type="component" value="Chromosome I"/>
</dbReference>
<proteinExistence type="inferred from homology"/>
<dbReference type="EMBL" id="LT629758">
    <property type="protein sequence ID" value="SDT36708.1"/>
    <property type="molecule type" value="Genomic_DNA"/>
</dbReference>
<dbReference type="InterPro" id="IPR030678">
    <property type="entry name" value="Peptide/Ni-bd"/>
</dbReference>
<dbReference type="PANTHER" id="PTHR30290:SF10">
    <property type="entry name" value="PERIPLASMIC OLIGOPEPTIDE-BINDING PROTEIN-RELATED"/>
    <property type="match status" value="1"/>
</dbReference>
<dbReference type="PANTHER" id="PTHR30290">
    <property type="entry name" value="PERIPLASMIC BINDING COMPONENT OF ABC TRANSPORTER"/>
    <property type="match status" value="1"/>
</dbReference>
<dbReference type="Gene3D" id="3.40.190.10">
    <property type="entry name" value="Periplasmic binding protein-like II"/>
    <property type="match status" value="1"/>
</dbReference>
<dbReference type="InterPro" id="IPR006311">
    <property type="entry name" value="TAT_signal"/>
</dbReference>
<dbReference type="InterPro" id="IPR039424">
    <property type="entry name" value="SBP_5"/>
</dbReference>
<reference evidence="6 7" key="1">
    <citation type="submission" date="2016-10" db="EMBL/GenBank/DDBJ databases">
        <authorList>
            <person name="de Groot N.N."/>
        </authorList>
    </citation>
    <scope>NUCLEOTIDE SEQUENCE [LARGE SCALE GENOMIC DNA]</scope>
    <source>
        <strain evidence="6 7">DSM 43941</strain>
    </source>
</reference>
<comment type="similarity">
    <text evidence="2">Belongs to the bacterial solute-binding protein 5 family.</text>
</comment>
<name>A0A1H1ZSM1_9ACTN</name>
<evidence type="ECO:0000313" key="7">
    <source>
        <dbReference type="Proteomes" id="UP000198688"/>
    </source>
</evidence>
<evidence type="ECO:0000256" key="1">
    <source>
        <dbReference type="ARBA" id="ARBA00004196"/>
    </source>
</evidence>
<organism evidence="6 7">
    <name type="scientific">Actinoplanes derwentensis</name>
    <dbReference type="NCBI Taxonomy" id="113562"/>
    <lineage>
        <taxon>Bacteria</taxon>
        <taxon>Bacillati</taxon>
        <taxon>Actinomycetota</taxon>
        <taxon>Actinomycetes</taxon>
        <taxon>Micromonosporales</taxon>
        <taxon>Micromonosporaceae</taxon>
        <taxon>Actinoplanes</taxon>
    </lineage>
</organism>
<dbReference type="GO" id="GO:0015833">
    <property type="term" value="P:peptide transport"/>
    <property type="evidence" value="ECO:0007669"/>
    <property type="project" value="TreeGrafter"/>
</dbReference>
<evidence type="ECO:0000256" key="4">
    <source>
        <dbReference type="ARBA" id="ARBA00022729"/>
    </source>
</evidence>
<keyword evidence="7" id="KW-1185">Reference proteome</keyword>
<sequence length="512" mass="54378">MATGGSRGPMSRRRFLSLTTGAGAGFVLAGGALSACTPGSTSGGGDASKLVIGTSITTETLNPLDKQYATFQFNAFDALVRQLRGQTEAEPRLAESWTQVDDTTWDFKLRQGATFHDGTPVTAQDVAFTYSEVLDKQYANATTIISIGSVTAVDASTVRIVTKRPDPLLLNAVGQIFVVPAAYWKKVGADGFSAAPIGSGPYKITSFSPDTGIQFEAYQGFWGDKAATAAVELRFFSANTALAAAFEAGEIDAAHELPSTAIKTLAGGTNKVTAEVSGSQNMFQFNTTKGPFKDLRVRQAAVAAVDVKALLTALTDGAGDLEDGQLPLKGVNGYAESITRPAYDPERAKSLLTEAGATGAEITISGMALFKSLLEAIGGQLDAVGFKTTIKANETAVWVQEFKNGSDADIFYRGASYTGVFDANRPFQFVSFGAKPAVKDDKWTQLFQASRTEMDPEARRTKLAACSEYLQQQAYILWTYGRPSVNAVTPAVKDLDFTNGLVLLLDPITKTA</sequence>
<feature type="domain" description="Solute-binding protein family 5" evidence="5">
    <location>
        <begin position="89"/>
        <end position="418"/>
    </location>
</feature>
<dbReference type="GO" id="GO:1904680">
    <property type="term" value="F:peptide transmembrane transporter activity"/>
    <property type="evidence" value="ECO:0007669"/>
    <property type="project" value="TreeGrafter"/>
</dbReference>
<dbReference type="GO" id="GO:0030313">
    <property type="term" value="C:cell envelope"/>
    <property type="evidence" value="ECO:0007669"/>
    <property type="project" value="UniProtKB-SubCell"/>
</dbReference>
<keyword evidence="4" id="KW-0732">Signal</keyword>
<evidence type="ECO:0000256" key="3">
    <source>
        <dbReference type="ARBA" id="ARBA00022448"/>
    </source>
</evidence>
<protein>
    <submittedName>
        <fullName evidence="6">Peptide/nickel transport system substrate-binding protein</fullName>
    </submittedName>
</protein>
<dbReference type="Gene3D" id="3.10.105.10">
    <property type="entry name" value="Dipeptide-binding Protein, Domain 3"/>
    <property type="match status" value="1"/>
</dbReference>
<dbReference type="PROSITE" id="PS51318">
    <property type="entry name" value="TAT"/>
    <property type="match status" value="1"/>
</dbReference>
<dbReference type="Pfam" id="PF00496">
    <property type="entry name" value="SBP_bac_5"/>
    <property type="match status" value="1"/>
</dbReference>
<dbReference type="GO" id="GO:0042597">
    <property type="term" value="C:periplasmic space"/>
    <property type="evidence" value="ECO:0007669"/>
    <property type="project" value="UniProtKB-ARBA"/>
</dbReference>